<proteinExistence type="predicted"/>
<protein>
    <submittedName>
        <fullName evidence="2">Unannotated protein</fullName>
    </submittedName>
</protein>
<gene>
    <name evidence="2" type="ORF">UFOPK3772_03171</name>
</gene>
<dbReference type="GO" id="GO:0016747">
    <property type="term" value="F:acyltransferase activity, transferring groups other than amino-acyl groups"/>
    <property type="evidence" value="ECO:0007669"/>
    <property type="project" value="InterPro"/>
</dbReference>
<evidence type="ECO:0000313" key="2">
    <source>
        <dbReference type="EMBL" id="CAB4969020.1"/>
    </source>
</evidence>
<dbReference type="EMBL" id="CAFBNE010000165">
    <property type="protein sequence ID" value="CAB4969020.1"/>
    <property type="molecule type" value="Genomic_DNA"/>
</dbReference>
<feature type="domain" description="N-acetyltransferase" evidence="1">
    <location>
        <begin position="394"/>
        <end position="550"/>
    </location>
</feature>
<dbReference type="InterPro" id="IPR009057">
    <property type="entry name" value="Homeodomain-like_sf"/>
</dbReference>
<name>A0A6J7LK48_9ZZZZ</name>
<dbReference type="CDD" id="cd04301">
    <property type="entry name" value="NAT_SF"/>
    <property type="match status" value="1"/>
</dbReference>
<dbReference type="SUPFAM" id="SSF46689">
    <property type="entry name" value="Homeodomain-like"/>
    <property type="match status" value="1"/>
</dbReference>
<reference evidence="2" key="1">
    <citation type="submission" date="2020-05" db="EMBL/GenBank/DDBJ databases">
        <authorList>
            <person name="Chiriac C."/>
            <person name="Salcher M."/>
            <person name="Ghai R."/>
            <person name="Kavagutti S V."/>
        </authorList>
    </citation>
    <scope>NUCLEOTIDE SEQUENCE</scope>
</reference>
<sequence length="559" mass="60205">MKRGQKDRILAAAAELLAARGIARIGRREVASAADLPVRVVSEVGRSRSDLLRAVVESLPFPPISESLQQQAQQPTVPAMQALLTAAREVLGSPAAAWDTREIQALALARYDPELGATVQHRLDQRRAALTAVVRQLRDSGAVDSSIDDEAAALHLLAVGLGLSVIAGASTDWDAPPGWTSLSARLLESLAAIDLPHAVPAPEASTWRARVTISASPTALARLLRILALMQVTVVTVLGAQHESGEQLVDLILQAPRDLDRESLVQALSSVGTHAIVARGLADDADDIATRVLQRCAALVADPDAAPQAAADLVLADSWEVKAASQGEDTSAEVLRMQWTLDQHVVLHRAHAPFTGTEHDRASALLGLVAALAQSRGVEEGYGWSTQLRDGARLWIRLARPADAQGIADMHERCSERSRYHRYFTPMNSWRDENLRRISGGHRGATLVATNDEGEIVALGNVFPEGPSDESGAEIAVIVDDRWHRRGLGRQMLVRLVDVARRLSFDSLTAYVLYDNSGMVTLLQTLPLDWQVGRDVELGASVLCMRAALDKGSGNPRET</sequence>
<dbReference type="Pfam" id="PF00583">
    <property type="entry name" value="Acetyltransf_1"/>
    <property type="match status" value="1"/>
</dbReference>
<evidence type="ECO:0000259" key="1">
    <source>
        <dbReference type="PROSITE" id="PS51186"/>
    </source>
</evidence>
<dbReference type="InterPro" id="IPR016181">
    <property type="entry name" value="Acyl_CoA_acyltransferase"/>
</dbReference>
<dbReference type="SUPFAM" id="SSF55729">
    <property type="entry name" value="Acyl-CoA N-acyltransferases (Nat)"/>
    <property type="match status" value="1"/>
</dbReference>
<accession>A0A6J7LK48</accession>
<dbReference type="InterPro" id="IPR036271">
    <property type="entry name" value="Tet_transcr_reg_TetR-rel_C_sf"/>
</dbReference>
<dbReference type="InterPro" id="IPR000182">
    <property type="entry name" value="GNAT_dom"/>
</dbReference>
<dbReference type="PROSITE" id="PS51186">
    <property type="entry name" value="GNAT"/>
    <property type="match status" value="1"/>
</dbReference>
<dbReference type="AlphaFoldDB" id="A0A6J7LK48"/>
<dbReference type="Gene3D" id="1.10.357.10">
    <property type="entry name" value="Tetracycline Repressor, domain 2"/>
    <property type="match status" value="1"/>
</dbReference>
<organism evidence="2">
    <name type="scientific">freshwater metagenome</name>
    <dbReference type="NCBI Taxonomy" id="449393"/>
    <lineage>
        <taxon>unclassified sequences</taxon>
        <taxon>metagenomes</taxon>
        <taxon>ecological metagenomes</taxon>
    </lineage>
</organism>
<dbReference type="Gene3D" id="3.40.630.30">
    <property type="match status" value="1"/>
</dbReference>
<dbReference type="SUPFAM" id="SSF48498">
    <property type="entry name" value="Tetracyclin repressor-like, C-terminal domain"/>
    <property type="match status" value="1"/>
</dbReference>